<name>A0ABU5RXI2_9CYAN</name>
<evidence type="ECO:0000313" key="2">
    <source>
        <dbReference type="Proteomes" id="UP001304461"/>
    </source>
</evidence>
<dbReference type="EMBL" id="JAYGHX010000012">
    <property type="protein sequence ID" value="MEA5392506.1"/>
    <property type="molecule type" value="Genomic_DNA"/>
</dbReference>
<sequence>MPPQRTNPLRFREARAGHLAGVAMAGQPWFIGRICELSGMSPADFARLLNIDTGDIERIPTHWIVDLIGDDGLLNDRSPGQ</sequence>
<accession>A0ABU5RXI2</accession>
<reference evidence="1 2" key="1">
    <citation type="submission" date="2023-12" db="EMBL/GenBank/DDBJ databases">
        <title>Baltic Sea Cyanobacteria.</title>
        <authorList>
            <person name="Delbaje E."/>
            <person name="Fewer D.P."/>
            <person name="Shishido T.K."/>
        </authorList>
    </citation>
    <scope>NUCLEOTIDE SEQUENCE [LARGE SCALE GENOMIC DNA]</scope>
    <source>
        <strain evidence="1 2">UHCC 0139</strain>
    </source>
</reference>
<gene>
    <name evidence="1" type="ORF">VB738_14680</name>
</gene>
<comment type="caution">
    <text evidence="1">The sequence shown here is derived from an EMBL/GenBank/DDBJ whole genome shotgun (WGS) entry which is preliminary data.</text>
</comment>
<keyword evidence="2" id="KW-1185">Reference proteome</keyword>
<evidence type="ECO:0000313" key="1">
    <source>
        <dbReference type="EMBL" id="MEA5392506.1"/>
    </source>
</evidence>
<dbReference type="RefSeq" id="WP_323306452.1">
    <property type="nucleotide sequence ID" value="NZ_JAYGHX010000012.1"/>
</dbReference>
<proteinExistence type="predicted"/>
<protein>
    <submittedName>
        <fullName evidence="1">Uncharacterized protein</fullName>
    </submittedName>
</protein>
<organism evidence="1 2">
    <name type="scientific">Cyanobium gracile UHCC 0139</name>
    <dbReference type="NCBI Taxonomy" id="3110308"/>
    <lineage>
        <taxon>Bacteria</taxon>
        <taxon>Bacillati</taxon>
        <taxon>Cyanobacteriota</taxon>
        <taxon>Cyanophyceae</taxon>
        <taxon>Synechococcales</taxon>
        <taxon>Prochlorococcaceae</taxon>
        <taxon>Cyanobium</taxon>
    </lineage>
</organism>
<dbReference type="Proteomes" id="UP001304461">
    <property type="component" value="Unassembled WGS sequence"/>
</dbReference>